<keyword evidence="1" id="KW-0732">Signal</keyword>
<sequence>MPSLMLIYQVIAGLSLFKAAHALDGSYPVAFYPLNNEYKTREINNRQPQGTPVGVSLAPGPNNNDGGSYQFTGQANSYIKFPNDGGLDVQRSITVLFWVNYKSRSSTPYQNLVSYINVKREKLGFGLSIYKKKLAGGMNDRAYEIESYWLATKTLEPDAWYFVGISYDDNTGIARLYADDIFVGQKNLTANGGVATDGNVLMGGFPNGYQNMQGRITNLRIFDVALTLTEINAVKEAH</sequence>
<dbReference type="Proteomes" id="UP001163046">
    <property type="component" value="Unassembled WGS sequence"/>
</dbReference>
<proteinExistence type="predicted"/>
<name>A0A9W9Z5U9_9CNID</name>
<dbReference type="Gene3D" id="2.60.120.200">
    <property type="match status" value="1"/>
</dbReference>
<evidence type="ECO:0000313" key="2">
    <source>
        <dbReference type="EMBL" id="KAJ7373929.1"/>
    </source>
</evidence>
<evidence type="ECO:0000313" key="3">
    <source>
        <dbReference type="Proteomes" id="UP001163046"/>
    </source>
</evidence>
<dbReference type="EMBL" id="MU826829">
    <property type="protein sequence ID" value="KAJ7373929.1"/>
    <property type="molecule type" value="Genomic_DNA"/>
</dbReference>
<evidence type="ECO:0000256" key="1">
    <source>
        <dbReference type="SAM" id="SignalP"/>
    </source>
</evidence>
<dbReference type="PANTHER" id="PTHR47635:SF2">
    <property type="entry name" value="LAMG-LIKE JELLYROLL FOLD DOMAIN-CONTAINING PROTEIN"/>
    <property type="match status" value="1"/>
</dbReference>
<protein>
    <recommendedName>
        <fullName evidence="4">LamG domain-containing protein</fullName>
    </recommendedName>
</protein>
<dbReference type="SUPFAM" id="SSF49899">
    <property type="entry name" value="Concanavalin A-like lectins/glucanases"/>
    <property type="match status" value="1"/>
</dbReference>
<accession>A0A9W9Z5U9</accession>
<comment type="caution">
    <text evidence="2">The sequence shown here is derived from an EMBL/GenBank/DDBJ whole genome shotgun (WGS) entry which is preliminary data.</text>
</comment>
<dbReference type="AlphaFoldDB" id="A0A9W9Z5U9"/>
<dbReference type="Pfam" id="PF13385">
    <property type="entry name" value="Laminin_G_3"/>
    <property type="match status" value="1"/>
</dbReference>
<dbReference type="InterPro" id="IPR013320">
    <property type="entry name" value="ConA-like_dom_sf"/>
</dbReference>
<keyword evidence="3" id="KW-1185">Reference proteome</keyword>
<gene>
    <name evidence="2" type="ORF">OS493_009254</name>
</gene>
<reference evidence="2" key="1">
    <citation type="submission" date="2023-01" db="EMBL/GenBank/DDBJ databases">
        <title>Genome assembly of the deep-sea coral Lophelia pertusa.</title>
        <authorList>
            <person name="Herrera S."/>
            <person name="Cordes E."/>
        </authorList>
    </citation>
    <scope>NUCLEOTIDE SEQUENCE</scope>
    <source>
        <strain evidence="2">USNM1676648</strain>
        <tissue evidence="2">Polyp</tissue>
    </source>
</reference>
<feature type="signal peptide" evidence="1">
    <location>
        <begin position="1"/>
        <end position="22"/>
    </location>
</feature>
<organism evidence="2 3">
    <name type="scientific">Desmophyllum pertusum</name>
    <dbReference type="NCBI Taxonomy" id="174260"/>
    <lineage>
        <taxon>Eukaryota</taxon>
        <taxon>Metazoa</taxon>
        <taxon>Cnidaria</taxon>
        <taxon>Anthozoa</taxon>
        <taxon>Hexacorallia</taxon>
        <taxon>Scleractinia</taxon>
        <taxon>Caryophylliina</taxon>
        <taxon>Caryophylliidae</taxon>
        <taxon>Desmophyllum</taxon>
    </lineage>
</organism>
<evidence type="ECO:0008006" key="4">
    <source>
        <dbReference type="Google" id="ProtNLM"/>
    </source>
</evidence>
<feature type="chain" id="PRO_5040795215" description="LamG domain-containing protein" evidence="1">
    <location>
        <begin position="23"/>
        <end position="238"/>
    </location>
</feature>
<dbReference type="PANTHER" id="PTHR47635">
    <property type="entry name" value="CUB DOMAIN-CONTAINING PROTEIN"/>
    <property type="match status" value="1"/>
</dbReference>
<dbReference type="OrthoDB" id="5988334at2759"/>